<reference evidence="2 3" key="1">
    <citation type="submission" date="2020-12" db="EMBL/GenBank/DDBJ databases">
        <title>Metabolic potential, ecology and presence of endohyphal bacteria is reflected in genomic diversity of Mucoromycotina.</title>
        <authorList>
            <person name="Muszewska A."/>
            <person name="Okrasinska A."/>
            <person name="Steczkiewicz K."/>
            <person name="Drgas O."/>
            <person name="Orlowska M."/>
            <person name="Perlinska-Lenart U."/>
            <person name="Aleksandrzak-Piekarczyk T."/>
            <person name="Szatraj K."/>
            <person name="Zielenkiewicz U."/>
            <person name="Pilsyk S."/>
            <person name="Malc E."/>
            <person name="Mieczkowski P."/>
            <person name="Kruszewska J.S."/>
            <person name="Biernat P."/>
            <person name="Pawlowska J."/>
        </authorList>
    </citation>
    <scope>NUCLEOTIDE SEQUENCE [LARGE SCALE GENOMIC DNA]</scope>
    <source>
        <strain evidence="2 3">CBS 142.35</strain>
    </source>
</reference>
<feature type="compositionally biased region" description="Basic residues" evidence="1">
    <location>
        <begin position="38"/>
        <end position="47"/>
    </location>
</feature>
<sequence>MIASCLKNAFDPNCPNLKRTLHSKQKKQEWDHEPFLIQRRHGNKRLKSMTTATQEQKQEKRQFNEDPELLETFKQENNVTTRIQRLAQLENIDQLVYILDHLNIQNHNDDQEDIIFEETCRQIDNISQHHHAIQLLSKIIVPQLKSRKTLLSRPLSQQLLQVQNHRALLQGLVLEYISTCELPTHNNIMIKLIQQCSPTLRQSFIHDILQKRPWKKNQQDIIITLIDKTLSQQPLLTALPFLDELLHVIRLGVQLDPKVKTYMQLLLTLTSKYGSLLTQSLDIIEQIAQSSDMFLKRAVLGQLTSIRKKLTIQ</sequence>
<organism evidence="2 3">
    <name type="scientific">Circinella minor</name>
    <dbReference type="NCBI Taxonomy" id="1195481"/>
    <lineage>
        <taxon>Eukaryota</taxon>
        <taxon>Fungi</taxon>
        <taxon>Fungi incertae sedis</taxon>
        <taxon>Mucoromycota</taxon>
        <taxon>Mucoromycotina</taxon>
        <taxon>Mucoromycetes</taxon>
        <taxon>Mucorales</taxon>
        <taxon>Lichtheimiaceae</taxon>
        <taxon>Circinella</taxon>
    </lineage>
</organism>
<evidence type="ECO:0000313" key="2">
    <source>
        <dbReference type="EMBL" id="KAG2226146.1"/>
    </source>
</evidence>
<gene>
    <name evidence="2" type="ORF">INT45_011763</name>
</gene>
<evidence type="ECO:0008006" key="4">
    <source>
        <dbReference type="Google" id="ProtNLM"/>
    </source>
</evidence>
<name>A0A8H7VKJ2_9FUNG</name>
<evidence type="ECO:0000313" key="3">
    <source>
        <dbReference type="Proteomes" id="UP000646827"/>
    </source>
</evidence>
<evidence type="ECO:0000256" key="1">
    <source>
        <dbReference type="SAM" id="MobiDB-lite"/>
    </source>
</evidence>
<dbReference type="EMBL" id="JAEPRB010000020">
    <property type="protein sequence ID" value="KAG2226146.1"/>
    <property type="molecule type" value="Genomic_DNA"/>
</dbReference>
<dbReference type="Proteomes" id="UP000646827">
    <property type="component" value="Unassembled WGS sequence"/>
</dbReference>
<feature type="region of interest" description="Disordered" evidence="1">
    <location>
        <begin position="22"/>
        <end position="65"/>
    </location>
</feature>
<accession>A0A8H7VKJ2</accession>
<dbReference type="Gene3D" id="1.25.40.480">
    <property type="match status" value="1"/>
</dbReference>
<dbReference type="AlphaFoldDB" id="A0A8H7VKJ2"/>
<proteinExistence type="predicted"/>
<comment type="caution">
    <text evidence="2">The sequence shown here is derived from an EMBL/GenBank/DDBJ whole genome shotgun (WGS) entry which is preliminary data.</text>
</comment>
<keyword evidence="3" id="KW-1185">Reference proteome</keyword>
<protein>
    <recommendedName>
        <fullName evidence="4">Fanconi Anaemia group E protein C-terminal domain-containing protein</fullName>
    </recommendedName>
</protein>
<dbReference type="OrthoDB" id="2449818at2759"/>